<dbReference type="AlphaFoldDB" id="A0AAU7MNW9"/>
<proteinExistence type="predicted"/>
<feature type="transmembrane region" description="Helical" evidence="1">
    <location>
        <begin position="93"/>
        <end position="118"/>
    </location>
</feature>
<feature type="transmembrane region" description="Helical" evidence="1">
    <location>
        <begin position="21"/>
        <end position="41"/>
    </location>
</feature>
<keyword evidence="1" id="KW-0812">Transmembrane</keyword>
<keyword evidence="1" id="KW-1133">Transmembrane helix</keyword>
<dbReference type="KEGG" id="mamm:ABNF92_17240"/>
<protein>
    <submittedName>
        <fullName evidence="2">Uncharacterized protein</fullName>
    </submittedName>
</protein>
<dbReference type="EMBL" id="CP157802">
    <property type="protein sequence ID" value="XBQ19172.1"/>
    <property type="molecule type" value="Genomic_DNA"/>
</dbReference>
<reference evidence="2" key="1">
    <citation type="submission" date="2024-05" db="EMBL/GenBank/DDBJ databases">
        <title>Draft Genome Sequences of Flagellimonas sp. MMG031 and Marinobacter sp. MMG032 Isolated from the dinoflagellate Symbiodinium pilosum.</title>
        <authorList>
            <person name="Shikuma N.J."/>
            <person name="Farrell M.V."/>
        </authorList>
    </citation>
    <scope>NUCLEOTIDE SEQUENCE</scope>
    <source>
        <strain evidence="2">MMG032</strain>
    </source>
</reference>
<evidence type="ECO:0000256" key="1">
    <source>
        <dbReference type="SAM" id="Phobius"/>
    </source>
</evidence>
<feature type="transmembrane region" description="Helical" evidence="1">
    <location>
        <begin position="124"/>
        <end position="147"/>
    </location>
</feature>
<organism evidence="2">
    <name type="scientific">Marinobacter sp. MMG032</name>
    <dbReference type="NCBI Taxonomy" id="3158548"/>
    <lineage>
        <taxon>Bacteria</taxon>
        <taxon>Pseudomonadati</taxon>
        <taxon>Pseudomonadota</taxon>
        <taxon>Gammaproteobacteria</taxon>
        <taxon>Pseudomonadales</taxon>
        <taxon>Marinobacteraceae</taxon>
        <taxon>Marinobacter</taxon>
    </lineage>
</organism>
<feature type="transmembrane region" description="Helical" evidence="1">
    <location>
        <begin position="61"/>
        <end position="81"/>
    </location>
</feature>
<name>A0AAU7MNW9_9GAMM</name>
<dbReference type="RefSeq" id="WP_349342834.1">
    <property type="nucleotide sequence ID" value="NZ_CP157802.1"/>
</dbReference>
<sequence>MSAQEKLDMRVDRPEMTETRELRLLYGTYADILFVLLPFAVVGMFKLWNVGLEPFLLSYDLSLAAAVLGGLAVVKFLLGMLVDPTMAKHREWITFLVAGTFFLILAPSLLFSVLVMLSEEPPKWVMFIQPLLVVLGITAYSSAVLASNRLRKDVEQRVFDEDVG</sequence>
<evidence type="ECO:0000313" key="2">
    <source>
        <dbReference type="EMBL" id="XBQ19172.1"/>
    </source>
</evidence>
<accession>A0AAU7MNW9</accession>
<gene>
    <name evidence="2" type="ORF">ABNF92_17240</name>
</gene>
<keyword evidence="1" id="KW-0472">Membrane</keyword>